<reference evidence="1" key="1">
    <citation type="journal article" date="2015" name="Nature">
        <title>Complex archaea that bridge the gap between prokaryotes and eukaryotes.</title>
        <authorList>
            <person name="Spang A."/>
            <person name="Saw J.H."/>
            <person name="Jorgensen S.L."/>
            <person name="Zaremba-Niedzwiedzka K."/>
            <person name="Martijn J."/>
            <person name="Lind A.E."/>
            <person name="van Eijk R."/>
            <person name="Schleper C."/>
            <person name="Guy L."/>
            <person name="Ettema T.J."/>
        </authorList>
    </citation>
    <scope>NUCLEOTIDE SEQUENCE</scope>
</reference>
<gene>
    <name evidence="1" type="ORF">LCGC14_2246600</name>
</gene>
<accession>A0A0F9DRE0</accession>
<dbReference type="AlphaFoldDB" id="A0A0F9DRE0"/>
<proteinExistence type="predicted"/>
<feature type="non-terminal residue" evidence="1">
    <location>
        <position position="40"/>
    </location>
</feature>
<organism evidence="1">
    <name type="scientific">marine sediment metagenome</name>
    <dbReference type="NCBI Taxonomy" id="412755"/>
    <lineage>
        <taxon>unclassified sequences</taxon>
        <taxon>metagenomes</taxon>
        <taxon>ecological metagenomes</taxon>
    </lineage>
</organism>
<evidence type="ECO:0000313" key="1">
    <source>
        <dbReference type="EMBL" id="KKL56321.1"/>
    </source>
</evidence>
<name>A0A0F9DRE0_9ZZZZ</name>
<dbReference type="EMBL" id="LAZR01030535">
    <property type="protein sequence ID" value="KKL56321.1"/>
    <property type="molecule type" value="Genomic_DNA"/>
</dbReference>
<comment type="caution">
    <text evidence="1">The sequence shown here is derived from an EMBL/GenBank/DDBJ whole genome shotgun (WGS) entry which is preliminary data.</text>
</comment>
<sequence length="40" mass="4589">MRASVAISILLMLPVFSCGQKKNHEMNTLKDNHQYTNELI</sequence>
<protein>
    <submittedName>
        <fullName evidence="1">Uncharacterized protein</fullName>
    </submittedName>
</protein>